<accession>A0A1V2I8K8</accession>
<dbReference type="SUPFAM" id="SSF54909">
    <property type="entry name" value="Dimeric alpha+beta barrel"/>
    <property type="match status" value="1"/>
</dbReference>
<dbReference type="InterPro" id="IPR007138">
    <property type="entry name" value="ABM_dom"/>
</dbReference>
<dbReference type="RefSeq" id="WP_076818840.1">
    <property type="nucleotide sequence ID" value="NZ_MOMC01000043.1"/>
</dbReference>
<dbReference type="AlphaFoldDB" id="A0A1V2I8K8"/>
<keyword evidence="4" id="KW-1185">Reference proteome</keyword>
<evidence type="ECO:0000313" key="4">
    <source>
        <dbReference type="Proteomes" id="UP000188929"/>
    </source>
</evidence>
<gene>
    <name evidence="3" type="ORF">BL253_20735</name>
</gene>
<name>A0A1V2I8K8_9ACTN</name>
<dbReference type="OrthoDB" id="3695636at2"/>
<dbReference type="Gene3D" id="3.30.70.100">
    <property type="match status" value="1"/>
</dbReference>
<sequence length="120" mass="12404">MPGSDGAAAGPVAIVATLTVLPGTEDEAADILRQLVAGAGTEPGALAYTVVRLAAESRQFLVYEQYVDEPARLAHRETEAFRAWQPKLAALLDGRPHASHGEVLASTGDARAASVAPESA</sequence>
<dbReference type="EMBL" id="MOMC01000043">
    <property type="protein sequence ID" value="ONH28031.1"/>
    <property type="molecule type" value="Genomic_DNA"/>
</dbReference>
<dbReference type="PANTHER" id="PTHR33336">
    <property type="entry name" value="QUINOL MONOOXYGENASE YGIN-RELATED"/>
    <property type="match status" value="1"/>
</dbReference>
<evidence type="ECO:0000256" key="1">
    <source>
        <dbReference type="SAM" id="MobiDB-lite"/>
    </source>
</evidence>
<reference evidence="4" key="1">
    <citation type="submission" date="2016-10" db="EMBL/GenBank/DDBJ databases">
        <title>Frankia sp. NRRL B-16386 Genome sequencing.</title>
        <authorList>
            <person name="Ghodhbane-Gtari F."/>
            <person name="Swanson E."/>
            <person name="Gueddou A."/>
            <person name="Hezbri K."/>
            <person name="Ktari K."/>
            <person name="Nouioui I."/>
            <person name="Morris K."/>
            <person name="Simpson S."/>
            <person name="Abebe-Akele F."/>
            <person name="Thomas K."/>
            <person name="Gtari M."/>
            <person name="Tisa L.S."/>
        </authorList>
    </citation>
    <scope>NUCLEOTIDE SEQUENCE [LARGE SCALE GENOMIC DNA]</scope>
    <source>
        <strain evidence="4">NRRL B-16386</strain>
    </source>
</reference>
<organism evidence="3 4">
    <name type="scientific">Pseudofrankia asymbiotica</name>
    <dbReference type="NCBI Taxonomy" id="1834516"/>
    <lineage>
        <taxon>Bacteria</taxon>
        <taxon>Bacillati</taxon>
        <taxon>Actinomycetota</taxon>
        <taxon>Actinomycetes</taxon>
        <taxon>Frankiales</taxon>
        <taxon>Frankiaceae</taxon>
        <taxon>Pseudofrankia</taxon>
    </lineage>
</organism>
<feature type="region of interest" description="Disordered" evidence="1">
    <location>
        <begin position="99"/>
        <end position="120"/>
    </location>
</feature>
<dbReference type="InterPro" id="IPR050744">
    <property type="entry name" value="AI-2_Isomerase_LsrG"/>
</dbReference>
<dbReference type="PROSITE" id="PS51725">
    <property type="entry name" value="ABM"/>
    <property type="match status" value="1"/>
</dbReference>
<dbReference type="InterPro" id="IPR011008">
    <property type="entry name" value="Dimeric_a/b-barrel"/>
</dbReference>
<evidence type="ECO:0000259" key="2">
    <source>
        <dbReference type="PROSITE" id="PS51725"/>
    </source>
</evidence>
<proteinExistence type="predicted"/>
<comment type="caution">
    <text evidence="3">The sequence shown here is derived from an EMBL/GenBank/DDBJ whole genome shotgun (WGS) entry which is preliminary data.</text>
</comment>
<dbReference type="GO" id="GO:0003824">
    <property type="term" value="F:catalytic activity"/>
    <property type="evidence" value="ECO:0007669"/>
    <property type="project" value="TreeGrafter"/>
</dbReference>
<dbReference type="Pfam" id="PF03992">
    <property type="entry name" value="ABM"/>
    <property type="match status" value="1"/>
</dbReference>
<dbReference type="PANTHER" id="PTHR33336:SF15">
    <property type="entry name" value="ABM DOMAIN-CONTAINING PROTEIN"/>
    <property type="match status" value="1"/>
</dbReference>
<protein>
    <recommendedName>
        <fullName evidence="2">ABM domain-containing protein</fullName>
    </recommendedName>
</protein>
<feature type="domain" description="ABM" evidence="2">
    <location>
        <begin position="12"/>
        <end position="103"/>
    </location>
</feature>
<dbReference type="Proteomes" id="UP000188929">
    <property type="component" value="Unassembled WGS sequence"/>
</dbReference>
<dbReference type="STRING" id="1834516.BL253_20735"/>
<evidence type="ECO:0000313" key="3">
    <source>
        <dbReference type="EMBL" id="ONH28031.1"/>
    </source>
</evidence>